<protein>
    <submittedName>
        <fullName evidence="2">Uncharacterized protein</fullName>
    </submittedName>
</protein>
<feature type="region of interest" description="Disordered" evidence="1">
    <location>
        <begin position="84"/>
        <end position="219"/>
    </location>
</feature>
<gene>
    <name evidence="2" type="ORF">PGLA1383_LOCUS3763</name>
</gene>
<sequence>VMLGAARGGLEQKLSGGPGARGQQAAQPASQNVIAELLAVLEPYNYGEAEVQSLVKRCGNDTIRIQAAVADILDDHLGHEQDSWANTVTKSDKKDKAAEAKERRMQKEKEMEEEAENVRTVRTQKEDEKFRRLQEELAKRSRNDKTAKLAGPPIGGPDAVPVSKEASGSATTTRPAAWSREAKETADSEEARKAEVAEEEAEAEEAAAPEEEQGALCSQLQATQLITEIQQKGDVSNNPKQAHTATTT</sequence>
<feature type="non-terminal residue" evidence="2">
    <location>
        <position position="248"/>
    </location>
</feature>
<organism evidence="2 3">
    <name type="scientific">Polarella glacialis</name>
    <name type="common">Dinoflagellate</name>
    <dbReference type="NCBI Taxonomy" id="89957"/>
    <lineage>
        <taxon>Eukaryota</taxon>
        <taxon>Sar</taxon>
        <taxon>Alveolata</taxon>
        <taxon>Dinophyceae</taxon>
        <taxon>Suessiales</taxon>
        <taxon>Suessiaceae</taxon>
        <taxon>Polarella</taxon>
    </lineage>
</organism>
<accession>A0A813DDF3</accession>
<feature type="compositionally biased region" description="Basic and acidic residues" evidence="1">
    <location>
        <begin position="90"/>
        <end position="147"/>
    </location>
</feature>
<feature type="compositionally biased region" description="Acidic residues" evidence="1">
    <location>
        <begin position="197"/>
        <end position="213"/>
    </location>
</feature>
<proteinExistence type="predicted"/>
<dbReference type="AlphaFoldDB" id="A0A813DDF3"/>
<evidence type="ECO:0000313" key="2">
    <source>
        <dbReference type="EMBL" id="CAE8584840.1"/>
    </source>
</evidence>
<dbReference type="Proteomes" id="UP000654075">
    <property type="component" value="Unassembled WGS sequence"/>
</dbReference>
<feature type="compositionally biased region" description="Basic and acidic residues" evidence="1">
    <location>
        <begin position="180"/>
        <end position="196"/>
    </location>
</feature>
<reference evidence="2" key="1">
    <citation type="submission" date="2021-02" db="EMBL/GenBank/DDBJ databases">
        <authorList>
            <person name="Dougan E. K."/>
            <person name="Rhodes N."/>
            <person name="Thang M."/>
            <person name="Chan C."/>
        </authorList>
    </citation>
    <scope>NUCLEOTIDE SEQUENCE</scope>
</reference>
<evidence type="ECO:0000256" key="1">
    <source>
        <dbReference type="SAM" id="MobiDB-lite"/>
    </source>
</evidence>
<comment type="caution">
    <text evidence="2">The sequence shown here is derived from an EMBL/GenBank/DDBJ whole genome shotgun (WGS) entry which is preliminary data.</text>
</comment>
<name>A0A813DDF3_POLGL</name>
<dbReference type="EMBL" id="CAJNNV010001346">
    <property type="protein sequence ID" value="CAE8584840.1"/>
    <property type="molecule type" value="Genomic_DNA"/>
</dbReference>
<feature type="region of interest" description="Disordered" evidence="1">
    <location>
        <begin position="1"/>
        <end position="29"/>
    </location>
</feature>
<keyword evidence="3" id="KW-1185">Reference proteome</keyword>
<evidence type="ECO:0000313" key="3">
    <source>
        <dbReference type="Proteomes" id="UP000654075"/>
    </source>
</evidence>